<organism evidence="3 4">
    <name type="scientific">Sporofaciens musculi</name>
    <dbReference type="NCBI Taxonomy" id="2681861"/>
    <lineage>
        <taxon>Bacteria</taxon>
        <taxon>Bacillati</taxon>
        <taxon>Bacillota</taxon>
        <taxon>Clostridia</taxon>
        <taxon>Lachnospirales</taxon>
        <taxon>Lachnospiraceae</taxon>
        <taxon>Sporofaciens</taxon>
    </lineage>
</organism>
<keyword evidence="1" id="KW-0175">Coiled coil</keyword>
<dbReference type="InterPro" id="IPR050767">
    <property type="entry name" value="Sel1_AlgK"/>
</dbReference>
<comment type="caution">
    <text evidence="3">The sequence shown here is derived from an EMBL/GenBank/DDBJ whole genome shotgun (WGS) entry which is preliminary data.</text>
</comment>
<dbReference type="InterPro" id="IPR006597">
    <property type="entry name" value="Sel1-like"/>
</dbReference>
<feature type="coiled-coil region" evidence="1">
    <location>
        <begin position="370"/>
        <end position="397"/>
    </location>
</feature>
<protein>
    <recommendedName>
        <fullName evidence="5">Sel1 repeat family protein</fullName>
    </recommendedName>
</protein>
<reference evidence="3 4" key="1">
    <citation type="submission" date="2019-12" db="EMBL/GenBank/DDBJ databases">
        <title>Sporaefaciens musculi gen. nov., sp. nov., a novel bacterium isolated from the caecum of an obese mouse.</title>
        <authorList>
            <person name="Rasmussen T.S."/>
            <person name="Streidl T."/>
            <person name="Hitch T.C.A."/>
            <person name="Wortmann E."/>
            <person name="Deptula P."/>
            <person name="Hansen M."/>
            <person name="Nielsen D.S."/>
            <person name="Clavel T."/>
            <person name="Vogensen F.K."/>
        </authorList>
    </citation>
    <scope>NUCLEOTIDE SEQUENCE [LARGE SCALE GENOMIC DNA]</scope>
    <source>
        <strain evidence="3 4">WCA-9-b2</strain>
    </source>
</reference>
<keyword evidence="4" id="KW-1185">Reference proteome</keyword>
<dbReference type="Gene3D" id="1.25.40.10">
    <property type="entry name" value="Tetratricopeptide repeat domain"/>
    <property type="match status" value="2"/>
</dbReference>
<dbReference type="SMART" id="SM00671">
    <property type="entry name" value="SEL1"/>
    <property type="match status" value="6"/>
</dbReference>
<dbReference type="EMBL" id="WUQX01000001">
    <property type="protein sequence ID" value="MXP75242.1"/>
    <property type="molecule type" value="Genomic_DNA"/>
</dbReference>
<sequence length="603" mass="68663">MEASIVSREDMNYLAQQSAGKLNMILSGMTALLNDNENKVNMLESQTWFQRMARTLTGKNKMAQQEIQRNHDRMNLYMSQAMTALYEQNCIDHQIMMSLGNQINGLYAEHLQLKQMLGAFASKLNEKIESIDNFHILVTEIEQGVYSDESAIISVCKIMAQLDKRTALDDRKRDILYRGMQQQGILDDTEKPLGDYLLEFTEIGMESIGAIYLELESIRDNYMAGLLLKLIEGYHFLPDMARKLKNKQSVVEEIIRNENLDSDIRVTTQEVYQDFVTSKMEMLDRQLPAEQIQDGMMLEDAEKLFLECRYKEALECFESLSGRGNGRAMYFLGLYYEGGYETKYIDKEKAKKYFCEGEKNGDVLAAYMWVNRMEVEKEERQQRYKEIKEEILNLAQTGDIFAQRIIGEMFAGGYGVPVDYESALDYYMKSADGGCCEAMNLLGTCYVYGKSCTKKDEGEAAQWYKKAADRGYARGQANWGLCNKLGVGVEKNGYEAVRWDKKAAEQGDATGQNNLGTCYSDGVGVEKDEYEAVKWYRKAVEQGDGSAQCNLAGYYANGRGGLVKDEYEAVKWYRKAAENGSEDARKKLSESYGIHIKEESKNG</sequence>
<name>A0A7X3MFE9_9FIRM</name>
<evidence type="ECO:0000313" key="3">
    <source>
        <dbReference type="EMBL" id="MXP75242.1"/>
    </source>
</evidence>
<dbReference type="PANTHER" id="PTHR11102:SF160">
    <property type="entry name" value="ERAD-ASSOCIATED E3 UBIQUITIN-PROTEIN LIGASE COMPONENT HRD3"/>
    <property type="match status" value="1"/>
</dbReference>
<accession>A0A7X3MFE9</accession>
<dbReference type="RefSeq" id="WP_159750544.1">
    <property type="nucleotide sequence ID" value="NZ_WUQX01000001.1"/>
</dbReference>
<evidence type="ECO:0000256" key="1">
    <source>
        <dbReference type="SAM" id="Coils"/>
    </source>
</evidence>
<proteinExistence type="predicted"/>
<gene>
    <name evidence="3" type="ORF">GN277_07555</name>
</gene>
<evidence type="ECO:0000256" key="2">
    <source>
        <dbReference type="SAM" id="MobiDB-lite"/>
    </source>
</evidence>
<dbReference type="Proteomes" id="UP000460412">
    <property type="component" value="Unassembled WGS sequence"/>
</dbReference>
<dbReference type="PANTHER" id="PTHR11102">
    <property type="entry name" value="SEL-1-LIKE PROTEIN"/>
    <property type="match status" value="1"/>
</dbReference>
<dbReference type="SUPFAM" id="SSF81901">
    <property type="entry name" value="HCP-like"/>
    <property type="match status" value="2"/>
</dbReference>
<dbReference type="Pfam" id="PF08238">
    <property type="entry name" value="Sel1"/>
    <property type="match status" value="6"/>
</dbReference>
<evidence type="ECO:0000313" key="4">
    <source>
        <dbReference type="Proteomes" id="UP000460412"/>
    </source>
</evidence>
<dbReference type="InterPro" id="IPR011990">
    <property type="entry name" value="TPR-like_helical_dom_sf"/>
</dbReference>
<dbReference type="AlphaFoldDB" id="A0A7X3MFE9"/>
<feature type="region of interest" description="Disordered" evidence="2">
    <location>
        <begin position="581"/>
        <end position="603"/>
    </location>
</feature>
<evidence type="ECO:0008006" key="5">
    <source>
        <dbReference type="Google" id="ProtNLM"/>
    </source>
</evidence>